<proteinExistence type="predicted"/>
<feature type="transmembrane region" description="Helical" evidence="1">
    <location>
        <begin position="107"/>
        <end position="130"/>
    </location>
</feature>
<dbReference type="AlphaFoldDB" id="A0A2T2WK65"/>
<keyword evidence="1" id="KW-0812">Transmembrane</keyword>
<keyword evidence="1" id="KW-0472">Membrane</keyword>
<reference evidence="2 3" key="1">
    <citation type="journal article" date="2014" name="BMC Genomics">
        <title>Comparison of environmental and isolate Sulfobacillus genomes reveals diverse carbon, sulfur, nitrogen, and hydrogen metabolisms.</title>
        <authorList>
            <person name="Justice N.B."/>
            <person name="Norman A."/>
            <person name="Brown C.T."/>
            <person name="Singh A."/>
            <person name="Thomas B.C."/>
            <person name="Banfield J.F."/>
        </authorList>
    </citation>
    <scope>NUCLEOTIDE SEQUENCE [LARGE SCALE GENOMIC DNA]</scope>
    <source>
        <strain evidence="2">AMDSBA3</strain>
    </source>
</reference>
<protein>
    <submittedName>
        <fullName evidence="2">Uncharacterized protein</fullName>
    </submittedName>
</protein>
<organism evidence="2 3">
    <name type="scientific">Sulfobacillus acidophilus</name>
    <dbReference type="NCBI Taxonomy" id="53633"/>
    <lineage>
        <taxon>Bacteria</taxon>
        <taxon>Bacillati</taxon>
        <taxon>Bacillota</taxon>
        <taxon>Clostridia</taxon>
        <taxon>Eubacteriales</taxon>
        <taxon>Clostridiales Family XVII. Incertae Sedis</taxon>
        <taxon>Sulfobacillus</taxon>
    </lineage>
</organism>
<dbReference type="Proteomes" id="UP000241848">
    <property type="component" value="Unassembled WGS sequence"/>
</dbReference>
<evidence type="ECO:0000313" key="3">
    <source>
        <dbReference type="Proteomes" id="UP000241848"/>
    </source>
</evidence>
<evidence type="ECO:0000256" key="1">
    <source>
        <dbReference type="SAM" id="Phobius"/>
    </source>
</evidence>
<dbReference type="EMBL" id="PXYV01000014">
    <property type="protein sequence ID" value="PSR22620.1"/>
    <property type="molecule type" value="Genomic_DNA"/>
</dbReference>
<feature type="transmembrane region" description="Helical" evidence="1">
    <location>
        <begin position="40"/>
        <end position="59"/>
    </location>
</feature>
<evidence type="ECO:0000313" key="2">
    <source>
        <dbReference type="EMBL" id="PSR22620.1"/>
    </source>
</evidence>
<accession>A0A2T2WK65</accession>
<keyword evidence="1" id="KW-1133">Transmembrane helix</keyword>
<comment type="caution">
    <text evidence="2">The sequence shown here is derived from an EMBL/GenBank/DDBJ whole genome shotgun (WGS) entry which is preliminary data.</text>
</comment>
<sequence length="149" mass="16053">MSIIRVIVPIVALAATFAPWVTVGVVIKTRQWDAYQVGPYTWLWLVADLAAILVAALSLRKRIPSWMTVAWRILGAVSLGVGVSGVVFVGVSAHVSTLLSAPNPLRLAYGVFVFAIATALWTAMAWSPWLPILAASQSKQPAEHRQPAP</sequence>
<feature type="transmembrane region" description="Helical" evidence="1">
    <location>
        <begin position="71"/>
        <end position="95"/>
    </location>
</feature>
<name>A0A2T2WK65_9FIRM</name>
<gene>
    <name evidence="2" type="ORF">C7B45_06075</name>
</gene>